<dbReference type="Gene3D" id="3.40.50.300">
    <property type="entry name" value="P-loop containing nucleotide triphosphate hydrolases"/>
    <property type="match status" value="2"/>
</dbReference>
<comment type="function">
    <text evidence="3">DNA-dependent ATPase and ATP-dependent 5'-3' DNA helicase. Has no activity on blunt DNA or DNA with 3'-overhangs, requires at least 10 bases of 5'-ssDNA for helicase activity.</text>
</comment>
<evidence type="ECO:0000259" key="5">
    <source>
        <dbReference type="Pfam" id="PF14490"/>
    </source>
</evidence>
<dbReference type="HAMAP" id="MF_01488">
    <property type="entry name" value="RecD2"/>
    <property type="match status" value="1"/>
</dbReference>
<dbReference type="GO" id="GO:0006310">
    <property type="term" value="P:DNA recombination"/>
    <property type="evidence" value="ECO:0007669"/>
    <property type="project" value="InterPro"/>
</dbReference>
<accession>A0A1T4PH10</accession>
<comment type="similarity">
    <text evidence="3">Belongs to the RecD family. RecD2 subfamily.</text>
</comment>
<dbReference type="PANTHER" id="PTHR43788:SF6">
    <property type="entry name" value="DNA HELICASE B"/>
    <property type="match status" value="1"/>
</dbReference>
<evidence type="ECO:0000259" key="4">
    <source>
        <dbReference type="Pfam" id="PF13538"/>
    </source>
</evidence>
<dbReference type="EC" id="5.6.2.3" evidence="3"/>
<dbReference type="Pfam" id="PF14490">
    <property type="entry name" value="HHH_RecD2"/>
    <property type="match status" value="1"/>
</dbReference>
<sequence>MEKITGKFTHTIYRHDESYFTVARFELHSLDEKGIIVTGYLPTIDDLDLLYELDGDYIEHPKYGMQFSIKAYRKVTPTDTDSIVRYLSSPLFEGIGKKFAEKIVDILGTNCIDMIKEDVSCLDQIPKMTDKKKESLMKGLSSNQDSFEEALQFFTMHGLGIRNIIRLNRAYGSDSIKKISENPYRVIEECDGFGFKTADKIALSMGYELDHPYRVEAFLATLAMDCCMRTGNSYVLDEVLQVEFIKACKQIEVNYEEYRNLLIKKRRLVQEENRIYPVTQFDAENGIQGFLSLFPYEKLDPYSEELLNDSLQEIQEKLNIEYDPKQMEAIHSFISQDIMILTGGPGTGKTTVVRGMVSIFKKLYPLANIACCAPTGRAAKRLAELTEVDAYTIHSLLQWDLESNTFGKNANEPLFIDLLIVDEFSMVDNWLFYNLVQASVHVKKICIIGDENQLPSASPGCLLKDLIDSNLFPVIRLEHIFRQQDGSDVIELAAQIREGHLDFTKLKNDVAFFNASQYDVKDMVVKIVQNALDKGYDLKDIQVLACMYSGVAGIDRLNNALQNCFNPQDSSRREWKVGYRTFRENDKILQLKNQPDDDVYNGDIGTLIEIIYPIEDPNNTVRFIVDFEGIYVEYSPETFERITHAYCISVHKSQGSEYPIVILPLISQHRHMLKKSLVYTAVTRAKKSLVLLGSESIALEACHTIEKRRETTLIKRLKGIL</sequence>
<feature type="domain" description="ATP-dependent RecD2 DNA helicase-like helix-hairpin-helix" evidence="5">
    <location>
        <begin position="144"/>
        <end position="234"/>
    </location>
</feature>
<comment type="catalytic activity">
    <reaction evidence="3">
        <text>ATP + H2O = ADP + phosphate + H(+)</text>
        <dbReference type="Rhea" id="RHEA:13065"/>
        <dbReference type="ChEBI" id="CHEBI:15377"/>
        <dbReference type="ChEBI" id="CHEBI:15378"/>
        <dbReference type="ChEBI" id="CHEBI:30616"/>
        <dbReference type="ChEBI" id="CHEBI:43474"/>
        <dbReference type="ChEBI" id="CHEBI:456216"/>
        <dbReference type="EC" id="5.6.2.3"/>
    </reaction>
</comment>
<reference evidence="9" key="1">
    <citation type="submission" date="2017-02" db="EMBL/GenBank/DDBJ databases">
        <authorList>
            <person name="Varghese N."/>
            <person name="Submissions S."/>
        </authorList>
    </citation>
    <scope>NUCLEOTIDE SEQUENCE [LARGE SCALE GENOMIC DNA]</scope>
    <source>
        <strain evidence="9">ATCC 25662</strain>
    </source>
</reference>
<evidence type="ECO:0000259" key="7">
    <source>
        <dbReference type="Pfam" id="PF23139"/>
    </source>
</evidence>
<feature type="binding site" evidence="3">
    <location>
        <begin position="346"/>
        <end position="350"/>
    </location>
    <ligand>
        <name>ATP</name>
        <dbReference type="ChEBI" id="CHEBI:30616"/>
    </ligand>
</feature>
<dbReference type="NCBIfam" id="TIGR01448">
    <property type="entry name" value="recD_rel"/>
    <property type="match status" value="1"/>
</dbReference>
<dbReference type="InterPro" id="IPR055446">
    <property type="entry name" value="RecD2_N_OB"/>
</dbReference>
<keyword evidence="9" id="KW-1185">Reference proteome</keyword>
<feature type="domain" description="ATP-dependent RecD2 DNA helicase SH3" evidence="6">
    <location>
        <begin position="557"/>
        <end position="627"/>
    </location>
</feature>
<dbReference type="InterPro" id="IPR041451">
    <property type="entry name" value="RecD2_SH13"/>
</dbReference>
<evidence type="ECO:0000313" key="9">
    <source>
        <dbReference type="Proteomes" id="UP000243297"/>
    </source>
</evidence>
<dbReference type="GO" id="GO:0009338">
    <property type="term" value="C:exodeoxyribonuclease V complex"/>
    <property type="evidence" value="ECO:0007669"/>
    <property type="project" value="TreeGrafter"/>
</dbReference>
<dbReference type="SUPFAM" id="SSF52540">
    <property type="entry name" value="P-loop containing nucleoside triphosphate hydrolases"/>
    <property type="match status" value="1"/>
</dbReference>
<dbReference type="Pfam" id="PF13538">
    <property type="entry name" value="UvrD_C_2"/>
    <property type="match status" value="1"/>
</dbReference>
<dbReference type="Gene3D" id="1.10.10.2220">
    <property type="match status" value="1"/>
</dbReference>
<dbReference type="STRING" id="118967.SAMN02745191_2023"/>
<feature type="domain" description="ATP-dependent RecD2 DNA helicase OB-fold" evidence="7">
    <location>
        <begin position="1"/>
        <end position="77"/>
    </location>
</feature>
<dbReference type="InterPro" id="IPR027785">
    <property type="entry name" value="UvrD-like_helicase_C"/>
</dbReference>
<dbReference type="Proteomes" id="UP000243297">
    <property type="component" value="Unassembled WGS sequence"/>
</dbReference>
<dbReference type="CDD" id="cd17933">
    <property type="entry name" value="DEXSc_RecD-like"/>
    <property type="match status" value="1"/>
</dbReference>
<dbReference type="InterPro" id="IPR029493">
    <property type="entry name" value="RecD2-like_HHH"/>
</dbReference>
<keyword evidence="1 3" id="KW-0547">Nucleotide-binding</keyword>
<keyword evidence="3" id="KW-0347">Helicase</keyword>
<dbReference type="EMBL" id="FUWY01000006">
    <property type="protein sequence ID" value="SJZ90815.1"/>
    <property type="molecule type" value="Genomic_DNA"/>
</dbReference>
<proteinExistence type="inferred from homology"/>
<evidence type="ECO:0000313" key="8">
    <source>
        <dbReference type="EMBL" id="SJZ90815.1"/>
    </source>
</evidence>
<keyword evidence="2 3" id="KW-0067">ATP-binding</keyword>
<dbReference type="GO" id="GO:0043139">
    <property type="term" value="F:5'-3' DNA helicase activity"/>
    <property type="evidence" value="ECO:0007669"/>
    <property type="project" value="UniProtKB-UniRule"/>
</dbReference>
<dbReference type="PANTHER" id="PTHR43788">
    <property type="entry name" value="DNA2/NAM7 HELICASE FAMILY MEMBER"/>
    <property type="match status" value="1"/>
</dbReference>
<dbReference type="Pfam" id="PF18335">
    <property type="entry name" value="SH3_13"/>
    <property type="match status" value="1"/>
</dbReference>
<dbReference type="GO" id="GO:0016787">
    <property type="term" value="F:hydrolase activity"/>
    <property type="evidence" value="ECO:0007669"/>
    <property type="project" value="UniProtKB-KW"/>
</dbReference>
<dbReference type="InterPro" id="IPR050534">
    <property type="entry name" value="Coronavir_polyprotein_1ab"/>
</dbReference>
<dbReference type="RefSeq" id="WP_078712421.1">
    <property type="nucleotide sequence ID" value="NZ_FUWY01000006.1"/>
</dbReference>
<dbReference type="GO" id="GO:0003677">
    <property type="term" value="F:DNA binding"/>
    <property type="evidence" value="ECO:0007669"/>
    <property type="project" value="UniProtKB-UniRule"/>
</dbReference>
<evidence type="ECO:0000259" key="6">
    <source>
        <dbReference type="Pfam" id="PF18335"/>
    </source>
</evidence>
<name>A0A1T4PH10_9FIRM</name>
<dbReference type="Gene3D" id="2.30.30.940">
    <property type="match status" value="1"/>
</dbReference>
<organism evidence="8 9">
    <name type="scientific">Anaerorhabdus furcosa</name>
    <dbReference type="NCBI Taxonomy" id="118967"/>
    <lineage>
        <taxon>Bacteria</taxon>
        <taxon>Bacillati</taxon>
        <taxon>Bacillota</taxon>
        <taxon>Erysipelotrichia</taxon>
        <taxon>Erysipelotrichales</taxon>
        <taxon>Erysipelotrichaceae</taxon>
        <taxon>Anaerorhabdus</taxon>
    </lineage>
</organism>
<keyword evidence="3" id="KW-0413">Isomerase</keyword>
<dbReference type="OrthoDB" id="9803432at2"/>
<evidence type="ECO:0000256" key="2">
    <source>
        <dbReference type="ARBA" id="ARBA00022840"/>
    </source>
</evidence>
<dbReference type="GO" id="GO:0017116">
    <property type="term" value="F:single-stranded DNA helicase activity"/>
    <property type="evidence" value="ECO:0007669"/>
    <property type="project" value="TreeGrafter"/>
</dbReference>
<dbReference type="Pfam" id="PF13245">
    <property type="entry name" value="AAA_19"/>
    <property type="match status" value="1"/>
</dbReference>
<dbReference type="CDD" id="cd18809">
    <property type="entry name" value="SF1_C_RecD"/>
    <property type="match status" value="1"/>
</dbReference>
<evidence type="ECO:0000256" key="3">
    <source>
        <dbReference type="HAMAP-Rule" id="MF_01488"/>
    </source>
</evidence>
<protein>
    <recommendedName>
        <fullName evidence="3">ATP-dependent RecD2 DNA helicase</fullName>
        <ecNumber evidence="3">5.6.2.3</ecNumber>
    </recommendedName>
    <alternativeName>
        <fullName evidence="3">DNA 5'-3' helicase subunit RecD2</fullName>
    </alternativeName>
</protein>
<keyword evidence="3" id="KW-0378">Hydrolase</keyword>
<dbReference type="InterPro" id="IPR027417">
    <property type="entry name" value="P-loop_NTPase"/>
</dbReference>
<dbReference type="Pfam" id="PF23139">
    <property type="entry name" value="OB_YrrC"/>
    <property type="match status" value="1"/>
</dbReference>
<dbReference type="GO" id="GO:0005524">
    <property type="term" value="F:ATP binding"/>
    <property type="evidence" value="ECO:0007669"/>
    <property type="project" value="UniProtKB-UniRule"/>
</dbReference>
<gene>
    <name evidence="3" type="primary">recD2</name>
    <name evidence="8" type="ORF">SAMN02745191_2023</name>
</gene>
<keyword evidence="3" id="KW-0238">DNA-binding</keyword>
<dbReference type="InterPro" id="IPR006345">
    <property type="entry name" value="RecD2"/>
</dbReference>
<evidence type="ECO:0000256" key="1">
    <source>
        <dbReference type="ARBA" id="ARBA00022741"/>
    </source>
</evidence>
<dbReference type="AlphaFoldDB" id="A0A1T4PH10"/>
<feature type="domain" description="UvrD-like helicase C-terminal" evidence="4">
    <location>
        <begin position="644"/>
        <end position="692"/>
    </location>
</feature>